<dbReference type="KEGG" id="cput:CONPUDRAFT_164378"/>
<protein>
    <recommendedName>
        <fullName evidence="3">F-box domain-containing protein</fullName>
    </recommendedName>
</protein>
<dbReference type="GeneID" id="19205114"/>
<keyword evidence="2" id="KW-1185">Reference proteome</keyword>
<proteinExistence type="predicted"/>
<sequence>MHQLLLISELLELIFEYIDEPATYAQLASVCKDLKEPSLDALYADVRCFPRFLTCMPSDLWCIQNQRFGFKRDVIRDDWDKLYSYAKRVKTVVVEKNNRDIFVADEVAEALLKLSPFPTLFPQLHTLYIYGYEHFEPIHYVLMAPTLRSLYVRDIETSCFLDGAPDLPTLCPLIEYFSCWDNGNLRLPGRMKKMTDTLSRLNCLRSVDCGPLDADVVEHLSGVKHLSSIRAPVIASDSWIGLHVGIPALDDLRLQVDTFETFSQAVWALFTHPLSESHADQPLARLRSVTMNVSQLPGTAPITGPSTSPSLITSALAACVSPENLTTIKLADYWTSTQTTGRFTHADLAPLCVFAHLTSLTIKFQSQPLSLDDAQLADLIVHWPRLTSLHLAKLERPLNLASLIAVLRACPDLRQMELLIKAEPTDVTALLRDPTSSDGIVYDDTTGCSLPCNTYVTWMDMYHATEEPEDAVPFARLLHRILPSLKSCDRSVSSNSDAVSAQEARQWLEHTRRTPNGRAESFRGWRTMFWQLVFALMRGEEDLGVSGDMGTSASTVIRVRDQFRSLLGHVLG</sequence>
<gene>
    <name evidence="1" type="ORF">CONPUDRAFT_164378</name>
</gene>
<evidence type="ECO:0008006" key="3">
    <source>
        <dbReference type="Google" id="ProtNLM"/>
    </source>
</evidence>
<organism evidence="1 2">
    <name type="scientific">Coniophora puteana (strain RWD-64-598)</name>
    <name type="common">Brown rot fungus</name>
    <dbReference type="NCBI Taxonomy" id="741705"/>
    <lineage>
        <taxon>Eukaryota</taxon>
        <taxon>Fungi</taxon>
        <taxon>Dikarya</taxon>
        <taxon>Basidiomycota</taxon>
        <taxon>Agaricomycotina</taxon>
        <taxon>Agaricomycetes</taxon>
        <taxon>Agaricomycetidae</taxon>
        <taxon>Boletales</taxon>
        <taxon>Coniophorineae</taxon>
        <taxon>Coniophoraceae</taxon>
        <taxon>Coniophora</taxon>
    </lineage>
</organism>
<accession>A0A5M3MWD6</accession>
<dbReference type="RefSeq" id="XP_007767190.1">
    <property type="nucleotide sequence ID" value="XM_007769000.1"/>
</dbReference>
<comment type="caution">
    <text evidence="1">The sequence shown here is derived from an EMBL/GenBank/DDBJ whole genome shotgun (WGS) entry which is preliminary data.</text>
</comment>
<name>A0A5M3MWD6_CONPW</name>
<dbReference type="Gene3D" id="3.80.10.10">
    <property type="entry name" value="Ribonuclease Inhibitor"/>
    <property type="match status" value="1"/>
</dbReference>
<dbReference type="AlphaFoldDB" id="A0A5M3MWD6"/>
<reference evidence="2" key="1">
    <citation type="journal article" date="2012" name="Science">
        <title>The Paleozoic origin of enzymatic lignin decomposition reconstructed from 31 fungal genomes.</title>
        <authorList>
            <person name="Floudas D."/>
            <person name="Binder M."/>
            <person name="Riley R."/>
            <person name="Barry K."/>
            <person name="Blanchette R.A."/>
            <person name="Henrissat B."/>
            <person name="Martinez A.T."/>
            <person name="Otillar R."/>
            <person name="Spatafora J.W."/>
            <person name="Yadav J.S."/>
            <person name="Aerts A."/>
            <person name="Benoit I."/>
            <person name="Boyd A."/>
            <person name="Carlson A."/>
            <person name="Copeland A."/>
            <person name="Coutinho P.M."/>
            <person name="de Vries R.P."/>
            <person name="Ferreira P."/>
            <person name="Findley K."/>
            <person name="Foster B."/>
            <person name="Gaskell J."/>
            <person name="Glotzer D."/>
            <person name="Gorecki P."/>
            <person name="Heitman J."/>
            <person name="Hesse C."/>
            <person name="Hori C."/>
            <person name="Igarashi K."/>
            <person name="Jurgens J.A."/>
            <person name="Kallen N."/>
            <person name="Kersten P."/>
            <person name="Kohler A."/>
            <person name="Kuees U."/>
            <person name="Kumar T.K.A."/>
            <person name="Kuo A."/>
            <person name="LaButti K."/>
            <person name="Larrondo L.F."/>
            <person name="Lindquist E."/>
            <person name="Ling A."/>
            <person name="Lombard V."/>
            <person name="Lucas S."/>
            <person name="Lundell T."/>
            <person name="Martin R."/>
            <person name="McLaughlin D.J."/>
            <person name="Morgenstern I."/>
            <person name="Morin E."/>
            <person name="Murat C."/>
            <person name="Nagy L.G."/>
            <person name="Nolan M."/>
            <person name="Ohm R.A."/>
            <person name="Patyshakuliyeva A."/>
            <person name="Rokas A."/>
            <person name="Ruiz-Duenas F.J."/>
            <person name="Sabat G."/>
            <person name="Salamov A."/>
            <person name="Samejima M."/>
            <person name="Schmutz J."/>
            <person name="Slot J.C."/>
            <person name="St John F."/>
            <person name="Stenlid J."/>
            <person name="Sun H."/>
            <person name="Sun S."/>
            <person name="Syed K."/>
            <person name="Tsang A."/>
            <person name="Wiebenga A."/>
            <person name="Young D."/>
            <person name="Pisabarro A."/>
            <person name="Eastwood D.C."/>
            <person name="Martin F."/>
            <person name="Cullen D."/>
            <person name="Grigoriev I.V."/>
            <person name="Hibbett D.S."/>
        </authorList>
    </citation>
    <scope>NUCLEOTIDE SEQUENCE [LARGE SCALE GENOMIC DNA]</scope>
    <source>
        <strain evidence="2">RWD-64-598 SS2</strain>
    </source>
</reference>
<evidence type="ECO:0000313" key="2">
    <source>
        <dbReference type="Proteomes" id="UP000053558"/>
    </source>
</evidence>
<dbReference type="OrthoDB" id="3222238at2759"/>
<dbReference type="Proteomes" id="UP000053558">
    <property type="component" value="Unassembled WGS sequence"/>
</dbReference>
<evidence type="ECO:0000313" key="1">
    <source>
        <dbReference type="EMBL" id="EIW83426.1"/>
    </source>
</evidence>
<dbReference type="EMBL" id="JH711576">
    <property type="protein sequence ID" value="EIW83426.1"/>
    <property type="molecule type" value="Genomic_DNA"/>
</dbReference>
<dbReference type="InterPro" id="IPR032675">
    <property type="entry name" value="LRR_dom_sf"/>
</dbReference>